<evidence type="ECO:0000259" key="7">
    <source>
        <dbReference type="PROSITE" id="PS51387"/>
    </source>
</evidence>
<evidence type="ECO:0000256" key="2">
    <source>
        <dbReference type="ARBA" id="ARBA00005466"/>
    </source>
</evidence>
<name>A0A9P4NGS1_9PEZI</name>
<dbReference type="InterPro" id="IPR016166">
    <property type="entry name" value="FAD-bd_PCMH"/>
</dbReference>
<organism evidence="8 9">
    <name type="scientific">Tothia fuscella</name>
    <dbReference type="NCBI Taxonomy" id="1048955"/>
    <lineage>
        <taxon>Eukaryota</taxon>
        <taxon>Fungi</taxon>
        <taxon>Dikarya</taxon>
        <taxon>Ascomycota</taxon>
        <taxon>Pezizomycotina</taxon>
        <taxon>Dothideomycetes</taxon>
        <taxon>Pleosporomycetidae</taxon>
        <taxon>Venturiales</taxon>
        <taxon>Cylindrosympodiaceae</taxon>
        <taxon>Tothia</taxon>
    </lineage>
</organism>
<comment type="similarity">
    <text evidence="2">Belongs to the oxygen-dependent FAD-linked oxidoreductase family.</text>
</comment>
<sequence>GWTQCGGHGPMTSAYGLGSDNVLEFQVVTADGELKIANAVANPDLFWALRGGCGGTFGIVTQATVRAFPSPKFTVTKFALNASTPEQLIEPMAYLHAQMPDLSDKGVQGYYVAFPKQFIGTFHTHMKRGIIGEPVLDWWTGKYRARNAHVRRHGPGESAAKGSQSMGKQPGDGRLLSKENLQSPKFAAALKEAMPSAPGKMMRGAMVGGGEVMKRSPTETSVHPSWRKTYVSIWSDKDVNAFIDLSPGMGAYINEASYNATNWQETFWGSNYAKLSEVKAKVDPDMLFFVSPGINAEMMTVNEKGAVCRAASVNKNSKYPPPSDNANVSG</sequence>
<evidence type="ECO:0000256" key="3">
    <source>
        <dbReference type="ARBA" id="ARBA00022630"/>
    </source>
</evidence>
<evidence type="ECO:0000256" key="5">
    <source>
        <dbReference type="ARBA" id="ARBA00023002"/>
    </source>
</evidence>
<dbReference type="Gene3D" id="3.30.465.10">
    <property type="match status" value="2"/>
</dbReference>
<dbReference type="EMBL" id="MU007110">
    <property type="protein sequence ID" value="KAF2420354.1"/>
    <property type="molecule type" value="Genomic_DNA"/>
</dbReference>
<dbReference type="SUPFAM" id="SSF56176">
    <property type="entry name" value="FAD-binding/transporter-associated domain-like"/>
    <property type="match status" value="1"/>
</dbReference>
<keyword evidence="3" id="KW-0285">Flavoprotein</keyword>
<comment type="caution">
    <text evidence="8">The sequence shown here is derived from an EMBL/GenBank/DDBJ whole genome shotgun (WGS) entry which is preliminary data.</text>
</comment>
<evidence type="ECO:0000313" key="9">
    <source>
        <dbReference type="Proteomes" id="UP000800235"/>
    </source>
</evidence>
<dbReference type="InterPro" id="IPR012951">
    <property type="entry name" value="BBE"/>
</dbReference>
<protein>
    <recommendedName>
        <fullName evidence="7">FAD-binding PCMH-type domain-containing protein</fullName>
    </recommendedName>
</protein>
<evidence type="ECO:0000256" key="6">
    <source>
        <dbReference type="SAM" id="MobiDB-lite"/>
    </source>
</evidence>
<dbReference type="PROSITE" id="PS51387">
    <property type="entry name" value="FAD_PCMH"/>
    <property type="match status" value="1"/>
</dbReference>
<feature type="domain" description="FAD-binding PCMH-type" evidence="7">
    <location>
        <begin position="1"/>
        <end position="70"/>
    </location>
</feature>
<evidence type="ECO:0000256" key="1">
    <source>
        <dbReference type="ARBA" id="ARBA00001974"/>
    </source>
</evidence>
<comment type="cofactor">
    <cofactor evidence="1">
        <name>FAD</name>
        <dbReference type="ChEBI" id="CHEBI:57692"/>
    </cofactor>
</comment>
<reference evidence="8" key="1">
    <citation type="journal article" date="2020" name="Stud. Mycol.">
        <title>101 Dothideomycetes genomes: a test case for predicting lifestyles and emergence of pathogens.</title>
        <authorList>
            <person name="Haridas S."/>
            <person name="Albert R."/>
            <person name="Binder M."/>
            <person name="Bloem J."/>
            <person name="Labutti K."/>
            <person name="Salamov A."/>
            <person name="Andreopoulos B."/>
            <person name="Baker S."/>
            <person name="Barry K."/>
            <person name="Bills G."/>
            <person name="Bluhm B."/>
            <person name="Cannon C."/>
            <person name="Castanera R."/>
            <person name="Culley D."/>
            <person name="Daum C."/>
            <person name="Ezra D."/>
            <person name="Gonzalez J."/>
            <person name="Henrissat B."/>
            <person name="Kuo A."/>
            <person name="Liang C."/>
            <person name="Lipzen A."/>
            <person name="Lutzoni F."/>
            <person name="Magnuson J."/>
            <person name="Mondo S."/>
            <person name="Nolan M."/>
            <person name="Ohm R."/>
            <person name="Pangilinan J."/>
            <person name="Park H.-J."/>
            <person name="Ramirez L."/>
            <person name="Alfaro M."/>
            <person name="Sun H."/>
            <person name="Tritt A."/>
            <person name="Yoshinaga Y."/>
            <person name="Zwiers L.-H."/>
            <person name="Turgeon B."/>
            <person name="Goodwin S."/>
            <person name="Spatafora J."/>
            <person name="Crous P."/>
            <person name="Grigoriev I."/>
        </authorList>
    </citation>
    <scope>NUCLEOTIDE SEQUENCE</scope>
    <source>
        <strain evidence="8">CBS 130266</strain>
    </source>
</reference>
<feature type="region of interest" description="Disordered" evidence="6">
    <location>
        <begin position="150"/>
        <end position="177"/>
    </location>
</feature>
<keyword evidence="5" id="KW-0560">Oxidoreductase</keyword>
<keyword evidence="4" id="KW-0274">FAD</keyword>
<dbReference type="InterPro" id="IPR036318">
    <property type="entry name" value="FAD-bd_PCMH-like_sf"/>
</dbReference>
<dbReference type="PANTHER" id="PTHR42973">
    <property type="entry name" value="BINDING OXIDOREDUCTASE, PUTATIVE (AFU_ORTHOLOGUE AFUA_1G17690)-RELATED"/>
    <property type="match status" value="1"/>
</dbReference>
<dbReference type="AlphaFoldDB" id="A0A9P4NGS1"/>
<dbReference type="GO" id="GO:0071949">
    <property type="term" value="F:FAD binding"/>
    <property type="evidence" value="ECO:0007669"/>
    <property type="project" value="InterPro"/>
</dbReference>
<dbReference type="OrthoDB" id="9983560at2759"/>
<dbReference type="GO" id="GO:0016491">
    <property type="term" value="F:oxidoreductase activity"/>
    <property type="evidence" value="ECO:0007669"/>
    <property type="project" value="UniProtKB-KW"/>
</dbReference>
<evidence type="ECO:0000256" key="4">
    <source>
        <dbReference type="ARBA" id="ARBA00022827"/>
    </source>
</evidence>
<feature type="non-terminal residue" evidence="8">
    <location>
        <position position="1"/>
    </location>
</feature>
<evidence type="ECO:0000313" key="8">
    <source>
        <dbReference type="EMBL" id="KAF2420354.1"/>
    </source>
</evidence>
<keyword evidence="9" id="KW-1185">Reference proteome</keyword>
<dbReference type="InterPro" id="IPR016169">
    <property type="entry name" value="FAD-bd_PCMH_sub2"/>
</dbReference>
<dbReference type="Pfam" id="PF08031">
    <property type="entry name" value="BBE"/>
    <property type="match status" value="1"/>
</dbReference>
<gene>
    <name evidence="8" type="ORF">EJ08DRAFT_598434</name>
</gene>
<dbReference type="Proteomes" id="UP000800235">
    <property type="component" value="Unassembled WGS sequence"/>
</dbReference>
<proteinExistence type="inferred from homology"/>
<accession>A0A9P4NGS1</accession>
<dbReference type="PANTHER" id="PTHR42973:SF39">
    <property type="entry name" value="FAD-BINDING PCMH-TYPE DOMAIN-CONTAINING PROTEIN"/>
    <property type="match status" value="1"/>
</dbReference>
<dbReference type="InterPro" id="IPR050416">
    <property type="entry name" value="FAD-linked_Oxidoreductase"/>
</dbReference>